<keyword evidence="3" id="KW-1185">Reference proteome</keyword>
<reference evidence="2 4" key="2">
    <citation type="submission" date="2018-06" db="EMBL/GenBank/DDBJ databases">
        <authorList>
            <consortium name="Pathogen Informatics"/>
            <person name="Doyle S."/>
        </authorList>
    </citation>
    <scope>NUCLEOTIDE SEQUENCE [LARGE SCALE GENOMIC DNA]</scope>
    <source>
        <strain evidence="2 4">NCTC13832</strain>
    </source>
</reference>
<organism evidence="2 4">
    <name type="scientific">Staphylococcus microti</name>
    <dbReference type="NCBI Taxonomy" id="569857"/>
    <lineage>
        <taxon>Bacteria</taxon>
        <taxon>Bacillati</taxon>
        <taxon>Bacillota</taxon>
        <taxon>Bacilli</taxon>
        <taxon>Bacillales</taxon>
        <taxon>Staphylococcaceae</taxon>
        <taxon>Staphylococcus</taxon>
    </lineage>
</organism>
<dbReference type="EMBL" id="JXWY01000005">
    <property type="protein sequence ID" value="KIX91724.1"/>
    <property type="molecule type" value="Genomic_DNA"/>
</dbReference>
<evidence type="ECO:0000313" key="2">
    <source>
        <dbReference type="EMBL" id="SUM56766.1"/>
    </source>
</evidence>
<gene>
    <name evidence="2" type="ORF">NCTC13832_00424</name>
    <name evidence="1" type="ORF">TP70_01255</name>
</gene>
<dbReference type="AlphaFoldDB" id="A0A0D6XSC6"/>
<proteinExistence type="predicted"/>
<accession>A0A0D6XSC6</accession>
<evidence type="ECO:0000313" key="1">
    <source>
        <dbReference type="EMBL" id="KIX91724.1"/>
    </source>
</evidence>
<protein>
    <submittedName>
        <fullName evidence="2">Uncharacterized protein</fullName>
    </submittedName>
</protein>
<reference evidence="1 3" key="1">
    <citation type="submission" date="2015-01" db="EMBL/GenBank/DDBJ databases">
        <authorList>
            <person name="Guo J."/>
        </authorList>
    </citation>
    <scope>NUCLEOTIDE SEQUENCE [LARGE SCALE GENOMIC DNA]</scope>
    <source>
        <strain evidence="1 3">DSM 22147</strain>
    </source>
</reference>
<dbReference type="Proteomes" id="UP000254100">
    <property type="component" value="Unassembled WGS sequence"/>
</dbReference>
<dbReference type="RefSeq" id="WP_044358740.1">
    <property type="nucleotide sequence ID" value="NZ_JXWY01000005.1"/>
</dbReference>
<evidence type="ECO:0000313" key="4">
    <source>
        <dbReference type="Proteomes" id="UP000254100"/>
    </source>
</evidence>
<name>A0A0D6XSC6_9STAP</name>
<dbReference type="EMBL" id="UHDT01000001">
    <property type="protein sequence ID" value="SUM56766.1"/>
    <property type="molecule type" value="Genomic_DNA"/>
</dbReference>
<evidence type="ECO:0000313" key="3">
    <source>
        <dbReference type="Proteomes" id="UP000032366"/>
    </source>
</evidence>
<dbReference type="Proteomes" id="UP000032366">
    <property type="component" value="Unassembled WGS sequence"/>
</dbReference>
<dbReference type="OrthoDB" id="2401088at2"/>
<sequence>MYEKEFALLEGREMSLITLGRELENITGYELIDSTGELDRVIALKPNFSHDWETYNATYRLKHRNDYIDAVFTVVKNYNKERLKEVPVKIQLISYISRA</sequence>
<dbReference type="STRING" id="569857.TP70_01255"/>